<evidence type="ECO:0000313" key="8">
    <source>
        <dbReference type="EMBL" id="MBB6091162.1"/>
    </source>
</evidence>
<sequence>MSALARIFARNTDLAVIALVVAILLVLFTPIPAGLLDFLLVVNFSLALVVLLMTFYAPRPVDFSTFPAILLIATLFRLALNVSATRLILTDGDAGQVIAAVGTHVVGGNYVIGLIVFLILVVVQYVVVTSGAQRVSEVAARFTLDSMPGQQMSIDADLNMGFIDQDEAKRRRKVLEREAAFYGAMDGASKFVKGDAIAGIVIMLINIVGGLIIGVLQQDMPWGEAMRHYTLLTIGDGIVTQVPALVISVGTGLIVTRSSSDGQLGSEMFRQLLAFPRALAVLGVVLLGVGLLPGMPLLPPLIVGASAALVFLYMSRSIARAASEEANPVAARAATDLNADPYAVFSVDALEVSMGAALTAHVGGVQGELTQRMGSFRTQHAQESGLVVPPISFRENAALAAGEYRISLFGDVIAGGYVQVERTLAIHPGGDLSLVPGVETREPTYGLPALWIEPEHLETARKARYTLVEPATVLFTHLCEVIKQRAAELLTRAEAERMLARVRELQPGLVEELVPTQLSLSDVQKVLQNLLREKVPVRNLQAIVEGLLDGVRASKDPVLLTEVVRQRLAVSICNSLSSDRRTLHVLTLDPAVEDSLISVTTPQPPGVAPRRHDPRVLDTVLMRISAAAEKMVRSNLAPVMLCTPDLRRHLRNLCERAAPYLRIISLAEVASGFELRAYASVSFAATDAPGSPARSDNSSQGAS</sequence>
<name>A0A841HG00_9GAMM</name>
<keyword evidence="8" id="KW-0969">Cilium</keyword>
<evidence type="ECO:0000256" key="2">
    <source>
        <dbReference type="ARBA" id="ARBA00008835"/>
    </source>
</evidence>
<dbReference type="PRINTS" id="PR00949">
    <property type="entry name" value="TYPE3IMAPROT"/>
</dbReference>
<feature type="transmembrane region" description="Helical" evidence="7">
    <location>
        <begin position="69"/>
        <end position="89"/>
    </location>
</feature>
<feature type="transmembrane region" description="Helical" evidence="7">
    <location>
        <begin position="38"/>
        <end position="57"/>
    </location>
</feature>
<organism evidence="8 9">
    <name type="scientific">Povalibacter uvarum</name>
    <dbReference type="NCBI Taxonomy" id="732238"/>
    <lineage>
        <taxon>Bacteria</taxon>
        <taxon>Pseudomonadati</taxon>
        <taxon>Pseudomonadota</taxon>
        <taxon>Gammaproteobacteria</taxon>
        <taxon>Steroidobacterales</taxon>
        <taxon>Steroidobacteraceae</taxon>
        <taxon>Povalibacter</taxon>
    </lineage>
</organism>
<evidence type="ECO:0000313" key="9">
    <source>
        <dbReference type="Proteomes" id="UP000588068"/>
    </source>
</evidence>
<dbReference type="GO" id="GO:0009306">
    <property type="term" value="P:protein secretion"/>
    <property type="evidence" value="ECO:0007669"/>
    <property type="project" value="InterPro"/>
</dbReference>
<dbReference type="RefSeq" id="WP_184328978.1">
    <property type="nucleotide sequence ID" value="NZ_JACHHZ010000001.1"/>
</dbReference>
<keyword evidence="4 7" id="KW-0812">Transmembrane</keyword>
<dbReference type="Gene3D" id="1.10.8.540">
    <property type="entry name" value="FHIPEP family, domain 3"/>
    <property type="match status" value="1"/>
</dbReference>
<keyword evidence="5 7" id="KW-1133">Transmembrane helix</keyword>
<keyword evidence="6 7" id="KW-0472">Membrane</keyword>
<dbReference type="PANTHER" id="PTHR30161">
    <property type="entry name" value="FLAGELLAR EXPORT PROTEIN, MEMBRANE FLHA SUBUNIT-RELATED"/>
    <property type="match status" value="1"/>
</dbReference>
<dbReference type="Gene3D" id="3.40.50.12790">
    <property type="entry name" value="FHIPEP family, domain 4"/>
    <property type="match status" value="1"/>
</dbReference>
<dbReference type="Gene3D" id="3.40.30.60">
    <property type="entry name" value="FHIPEP family, domain 1"/>
    <property type="match status" value="1"/>
</dbReference>
<comment type="similarity">
    <text evidence="2">Belongs to the FHIPEP (flagella/HR/invasion proteins export pore) family.</text>
</comment>
<comment type="caution">
    <text evidence="8">The sequence shown here is derived from an EMBL/GenBank/DDBJ whole genome shotgun (WGS) entry which is preliminary data.</text>
</comment>
<comment type="subcellular location">
    <subcellularLocation>
        <location evidence="1">Cell membrane</location>
        <topology evidence="1">Multi-pass membrane protein</topology>
    </subcellularLocation>
</comment>
<dbReference type="InterPro" id="IPR001712">
    <property type="entry name" value="T3SS_FHIPEP"/>
</dbReference>
<keyword evidence="8" id="KW-0966">Cell projection</keyword>
<evidence type="ECO:0000256" key="3">
    <source>
        <dbReference type="ARBA" id="ARBA00022475"/>
    </source>
</evidence>
<dbReference type="Proteomes" id="UP000588068">
    <property type="component" value="Unassembled WGS sequence"/>
</dbReference>
<evidence type="ECO:0000256" key="4">
    <source>
        <dbReference type="ARBA" id="ARBA00022692"/>
    </source>
</evidence>
<dbReference type="EMBL" id="JACHHZ010000001">
    <property type="protein sequence ID" value="MBB6091162.1"/>
    <property type="molecule type" value="Genomic_DNA"/>
</dbReference>
<proteinExistence type="inferred from homology"/>
<keyword evidence="3" id="KW-1003">Cell membrane</keyword>
<reference evidence="8 9" key="1">
    <citation type="submission" date="2020-08" db="EMBL/GenBank/DDBJ databases">
        <title>Genomic Encyclopedia of Type Strains, Phase IV (KMG-IV): sequencing the most valuable type-strain genomes for metagenomic binning, comparative biology and taxonomic classification.</title>
        <authorList>
            <person name="Goeker M."/>
        </authorList>
    </citation>
    <scope>NUCLEOTIDE SEQUENCE [LARGE SCALE GENOMIC DNA]</scope>
    <source>
        <strain evidence="8 9">DSM 26723</strain>
    </source>
</reference>
<evidence type="ECO:0000256" key="6">
    <source>
        <dbReference type="ARBA" id="ARBA00023136"/>
    </source>
</evidence>
<dbReference type="InterPro" id="IPR042193">
    <property type="entry name" value="FHIPEP_3"/>
</dbReference>
<feature type="transmembrane region" description="Helical" evidence="7">
    <location>
        <begin position="237"/>
        <end position="256"/>
    </location>
</feature>
<gene>
    <name evidence="8" type="ORF">HNQ60_000008</name>
</gene>
<dbReference type="InterPro" id="IPR042194">
    <property type="entry name" value="FHIPEP_1"/>
</dbReference>
<feature type="transmembrane region" description="Helical" evidence="7">
    <location>
        <begin position="196"/>
        <end position="217"/>
    </location>
</feature>
<dbReference type="GO" id="GO:0044780">
    <property type="term" value="P:bacterial-type flagellum assembly"/>
    <property type="evidence" value="ECO:0007669"/>
    <property type="project" value="TreeGrafter"/>
</dbReference>
<feature type="transmembrane region" description="Helical" evidence="7">
    <location>
        <begin position="268"/>
        <end position="291"/>
    </location>
</feature>
<dbReference type="PANTHER" id="PTHR30161:SF1">
    <property type="entry name" value="FLAGELLAR BIOSYNTHESIS PROTEIN FLHA-RELATED"/>
    <property type="match status" value="1"/>
</dbReference>
<dbReference type="PIRSF" id="PIRSF005419">
    <property type="entry name" value="FlhA"/>
    <property type="match status" value="1"/>
</dbReference>
<feature type="transmembrane region" description="Helical" evidence="7">
    <location>
        <begin position="109"/>
        <end position="128"/>
    </location>
</feature>
<dbReference type="Pfam" id="PF00771">
    <property type="entry name" value="FHIPEP"/>
    <property type="match status" value="1"/>
</dbReference>
<keyword evidence="9" id="KW-1185">Reference proteome</keyword>
<protein>
    <submittedName>
        <fullName evidence="8">Flagellar biosynthesis protein FlhA</fullName>
    </submittedName>
</protein>
<evidence type="ECO:0000256" key="5">
    <source>
        <dbReference type="ARBA" id="ARBA00022989"/>
    </source>
</evidence>
<evidence type="ECO:0000256" key="1">
    <source>
        <dbReference type="ARBA" id="ARBA00004651"/>
    </source>
</evidence>
<accession>A0A841HG00</accession>
<keyword evidence="8" id="KW-0282">Flagellum</keyword>
<dbReference type="AlphaFoldDB" id="A0A841HG00"/>
<dbReference type="GO" id="GO:0005886">
    <property type="term" value="C:plasma membrane"/>
    <property type="evidence" value="ECO:0007669"/>
    <property type="project" value="UniProtKB-SubCell"/>
</dbReference>
<dbReference type="InterPro" id="IPR042196">
    <property type="entry name" value="FHIPEP_4"/>
</dbReference>
<evidence type="ECO:0000256" key="7">
    <source>
        <dbReference type="SAM" id="Phobius"/>
    </source>
</evidence>
<feature type="transmembrane region" description="Helical" evidence="7">
    <location>
        <begin position="12"/>
        <end position="32"/>
    </location>
</feature>